<accession>A0A223E700</accession>
<dbReference type="AlphaFoldDB" id="A0A161W389"/>
<dbReference type="RefSeq" id="WP_066250247.1">
    <property type="nucleotide sequence ID" value="NZ_CP017703.1"/>
</dbReference>
<evidence type="ECO:0000313" key="2">
    <source>
        <dbReference type="EMBL" id="ASS90970.1"/>
    </source>
</evidence>
<evidence type="ECO:0000259" key="1">
    <source>
        <dbReference type="Pfam" id="PF00174"/>
    </source>
</evidence>
<dbReference type="EMBL" id="CP017703">
    <property type="protein sequence ID" value="ASS90970.1"/>
    <property type="molecule type" value="Genomic_DNA"/>
</dbReference>
<accession>A0A161W389</accession>
<gene>
    <name evidence="2" type="ORF">AP3564_12735</name>
</gene>
<name>A0A161W389_9BACI</name>
<sequence>MSDIIQIKGNVKFPITLDPGVWIFDDRRIDLNTYFDQGRKEENIEEDYVQKTANQWQREIQEGAVFPPTLKTEQKFEKEKVLTGTFGMPLKPFLSNAEPLTNAKTVVFETENGEVEMPIEKAEECILAFSMEGKPLKEDGPVHIIYGDGSNRNDPIKKVRAIIVK</sequence>
<dbReference type="Proteomes" id="UP000214606">
    <property type="component" value="Chromosome"/>
</dbReference>
<reference evidence="2 3" key="1">
    <citation type="submission" date="2016-10" db="EMBL/GenBank/DDBJ databases">
        <title>The whole genome sequencing and assembly of Aeribacillus pallidus KCTC3564 strain.</title>
        <authorList>
            <person name="Lee Y.-J."/>
            <person name="Park M.-K."/>
            <person name="Yi H."/>
            <person name="Bahn Y.-S."/>
            <person name="Kim J.F."/>
            <person name="Lee D.-W."/>
        </authorList>
    </citation>
    <scope>NUCLEOTIDE SEQUENCE [LARGE SCALE GENOMIC DNA]</scope>
    <source>
        <strain evidence="2 3">KCTC3564</strain>
    </source>
</reference>
<feature type="domain" description="Oxidoreductase molybdopterin-binding" evidence="1">
    <location>
        <begin position="81"/>
        <end position="139"/>
    </location>
</feature>
<organism evidence="2 3">
    <name type="scientific">Aeribacillus pallidus</name>
    <dbReference type="NCBI Taxonomy" id="33936"/>
    <lineage>
        <taxon>Bacteria</taxon>
        <taxon>Bacillati</taxon>
        <taxon>Bacillota</taxon>
        <taxon>Bacilli</taxon>
        <taxon>Bacillales</taxon>
        <taxon>Bacillaceae</taxon>
        <taxon>Aeribacillus</taxon>
    </lineage>
</organism>
<dbReference type="Gene3D" id="3.90.420.10">
    <property type="entry name" value="Oxidoreductase, molybdopterin-binding domain"/>
    <property type="match status" value="1"/>
</dbReference>
<evidence type="ECO:0000313" key="3">
    <source>
        <dbReference type="Proteomes" id="UP000214606"/>
    </source>
</evidence>
<proteinExistence type="predicted"/>
<dbReference type="SUPFAM" id="SSF56524">
    <property type="entry name" value="Oxidoreductase molybdopterin-binding domain"/>
    <property type="match status" value="1"/>
</dbReference>
<dbReference type="InterPro" id="IPR036374">
    <property type="entry name" value="OxRdtase_Mopterin-bd_sf"/>
</dbReference>
<dbReference type="Pfam" id="PF00174">
    <property type="entry name" value="Oxidored_molyb"/>
    <property type="match status" value="1"/>
</dbReference>
<protein>
    <recommendedName>
        <fullName evidence="1">Oxidoreductase molybdopterin-binding domain-containing protein</fullName>
    </recommendedName>
</protein>
<dbReference type="KEGG" id="apak:AP3564_12735"/>
<dbReference type="InterPro" id="IPR000572">
    <property type="entry name" value="OxRdtase_Mopterin-bd_dom"/>
</dbReference>